<organism evidence="2 3">
    <name type="scientific">Winogradskyella maritima</name>
    <dbReference type="NCBI Taxonomy" id="1517766"/>
    <lineage>
        <taxon>Bacteria</taxon>
        <taxon>Pseudomonadati</taxon>
        <taxon>Bacteroidota</taxon>
        <taxon>Flavobacteriia</taxon>
        <taxon>Flavobacteriales</taxon>
        <taxon>Flavobacteriaceae</taxon>
        <taxon>Winogradskyella</taxon>
    </lineage>
</organism>
<comment type="caution">
    <text evidence="2">The sequence shown here is derived from an EMBL/GenBank/DDBJ whole genome shotgun (WGS) entry which is preliminary data.</text>
</comment>
<dbReference type="Gene3D" id="3.40.1050.10">
    <property type="entry name" value="Carbonic anhydrase"/>
    <property type="match status" value="1"/>
</dbReference>
<protein>
    <submittedName>
        <fullName evidence="2">Carbonic anhydrase family protein</fullName>
    </submittedName>
</protein>
<comment type="similarity">
    <text evidence="1">Belongs to the beta-class carbonic anhydrase family.</text>
</comment>
<dbReference type="CDD" id="cd03378">
    <property type="entry name" value="beta_CA_cladeC"/>
    <property type="match status" value="1"/>
</dbReference>
<dbReference type="SMART" id="SM00947">
    <property type="entry name" value="Pro_CA"/>
    <property type="match status" value="1"/>
</dbReference>
<accession>A0ABV8AKG6</accession>
<sequence length="210" mass="22968">MNAHTKETQAGISPDKAIDLLKEGNQRFQNRKAHNRDLLLQVDQTSTGQYPFATVLSCIDSRVSSELIFDQGIGDIFSVRIAGNFVNEDILGSMEFACKLAGTKVIQVLGHTSCGAVKGACDHARLGNLTALINKIEPAVEAVKEPADESQRNSKNIDFVNEVALKNVEMTINNIRNRSSVLKEMEDNGEIKIVGGMYDISNGAVTFHEF</sequence>
<dbReference type="RefSeq" id="WP_386103019.1">
    <property type="nucleotide sequence ID" value="NZ_JBHSAT010000023.1"/>
</dbReference>
<evidence type="ECO:0000313" key="2">
    <source>
        <dbReference type="EMBL" id="MFC3878522.1"/>
    </source>
</evidence>
<proteinExistence type="inferred from homology"/>
<evidence type="ECO:0000256" key="1">
    <source>
        <dbReference type="ARBA" id="ARBA00006217"/>
    </source>
</evidence>
<evidence type="ECO:0000313" key="3">
    <source>
        <dbReference type="Proteomes" id="UP001595812"/>
    </source>
</evidence>
<dbReference type="PANTHER" id="PTHR11002">
    <property type="entry name" value="CARBONIC ANHYDRASE"/>
    <property type="match status" value="1"/>
</dbReference>
<dbReference type="Pfam" id="PF00484">
    <property type="entry name" value="Pro_CA"/>
    <property type="match status" value="1"/>
</dbReference>
<dbReference type="InterPro" id="IPR036874">
    <property type="entry name" value="Carbonic_anhydrase_sf"/>
</dbReference>
<dbReference type="PANTHER" id="PTHR11002:SF79">
    <property type="entry name" value="CARBONIC ANHYDRASE 2"/>
    <property type="match status" value="1"/>
</dbReference>
<gene>
    <name evidence="2" type="ORF">ACFOSX_14875</name>
</gene>
<reference evidence="3" key="1">
    <citation type="journal article" date="2019" name="Int. J. Syst. Evol. Microbiol.">
        <title>The Global Catalogue of Microorganisms (GCM) 10K type strain sequencing project: providing services to taxonomists for standard genome sequencing and annotation.</title>
        <authorList>
            <consortium name="The Broad Institute Genomics Platform"/>
            <consortium name="The Broad Institute Genome Sequencing Center for Infectious Disease"/>
            <person name="Wu L."/>
            <person name="Ma J."/>
        </authorList>
    </citation>
    <scope>NUCLEOTIDE SEQUENCE [LARGE SCALE GENOMIC DNA]</scope>
    <source>
        <strain evidence="3">CECT 8979</strain>
    </source>
</reference>
<name>A0ABV8AKG6_9FLAO</name>
<keyword evidence="3" id="KW-1185">Reference proteome</keyword>
<dbReference type="InterPro" id="IPR001765">
    <property type="entry name" value="Carbonic_anhydrase"/>
</dbReference>
<dbReference type="Proteomes" id="UP001595812">
    <property type="component" value="Unassembled WGS sequence"/>
</dbReference>
<dbReference type="EMBL" id="JBHSAT010000023">
    <property type="protein sequence ID" value="MFC3878522.1"/>
    <property type="molecule type" value="Genomic_DNA"/>
</dbReference>
<dbReference type="NCBIfam" id="NF011765">
    <property type="entry name" value="PRK15219.1"/>
    <property type="match status" value="1"/>
</dbReference>
<dbReference type="SUPFAM" id="SSF53056">
    <property type="entry name" value="beta-carbonic anhydrase, cab"/>
    <property type="match status" value="1"/>
</dbReference>